<keyword evidence="2" id="KW-1185">Reference proteome</keyword>
<organism evidence="1 2">
    <name type="scientific">Tagetes erecta</name>
    <name type="common">African marigold</name>
    <dbReference type="NCBI Taxonomy" id="13708"/>
    <lineage>
        <taxon>Eukaryota</taxon>
        <taxon>Viridiplantae</taxon>
        <taxon>Streptophyta</taxon>
        <taxon>Embryophyta</taxon>
        <taxon>Tracheophyta</taxon>
        <taxon>Spermatophyta</taxon>
        <taxon>Magnoliopsida</taxon>
        <taxon>eudicotyledons</taxon>
        <taxon>Gunneridae</taxon>
        <taxon>Pentapetalae</taxon>
        <taxon>asterids</taxon>
        <taxon>campanulids</taxon>
        <taxon>Asterales</taxon>
        <taxon>Asteraceae</taxon>
        <taxon>Asteroideae</taxon>
        <taxon>Heliantheae alliance</taxon>
        <taxon>Tageteae</taxon>
        <taxon>Tagetes</taxon>
    </lineage>
</organism>
<evidence type="ECO:0000313" key="2">
    <source>
        <dbReference type="Proteomes" id="UP001229421"/>
    </source>
</evidence>
<dbReference type="AlphaFoldDB" id="A0AAD8P746"/>
<accession>A0AAD8P746</accession>
<dbReference type="PANTHER" id="PTHR33116">
    <property type="entry name" value="REVERSE TRANSCRIPTASE ZINC-BINDING DOMAIN-CONTAINING PROTEIN-RELATED-RELATED"/>
    <property type="match status" value="1"/>
</dbReference>
<comment type="caution">
    <text evidence="1">The sequence shown here is derived from an EMBL/GenBank/DDBJ whole genome shotgun (WGS) entry which is preliminary data.</text>
</comment>
<dbReference type="PANTHER" id="PTHR33116:SF84">
    <property type="entry name" value="RNA-DIRECTED DNA POLYMERASE"/>
    <property type="match status" value="1"/>
</dbReference>
<dbReference type="Proteomes" id="UP001229421">
    <property type="component" value="Unassembled WGS sequence"/>
</dbReference>
<proteinExistence type="predicted"/>
<protein>
    <recommendedName>
        <fullName evidence="3">Reverse transcriptase</fullName>
    </recommendedName>
</protein>
<name>A0AAD8P746_TARER</name>
<reference evidence="1" key="1">
    <citation type="journal article" date="2023" name="bioRxiv">
        <title>Improved chromosome-level genome assembly for marigold (Tagetes erecta).</title>
        <authorList>
            <person name="Jiang F."/>
            <person name="Yuan L."/>
            <person name="Wang S."/>
            <person name="Wang H."/>
            <person name="Xu D."/>
            <person name="Wang A."/>
            <person name="Fan W."/>
        </authorList>
    </citation>
    <scope>NUCLEOTIDE SEQUENCE</scope>
    <source>
        <strain evidence="1">WSJ</strain>
        <tissue evidence="1">Leaf</tissue>
    </source>
</reference>
<evidence type="ECO:0008006" key="3">
    <source>
        <dbReference type="Google" id="ProtNLM"/>
    </source>
</evidence>
<gene>
    <name evidence="1" type="ORF">QVD17_00329</name>
</gene>
<sequence>MIIMKGLEEFRLTSGLAASIDKSTVFFCQVNQALKRAIMDVMPFEEGKLPVRYLGVPLISSNLIAANCKALIEKVDRRIDDWMNKALSFAGRLQLIVSVISSMFTYWASVLMLPASTVKELERKMKGFLWQKDEKDRAKSKERNARIFTDIKRRPTQIAKIILDTVRLKLVSMREVHVISNWKTRKRWDLERIVLHEA</sequence>
<dbReference type="EMBL" id="JAUHHV010000001">
    <property type="protein sequence ID" value="KAK1434582.1"/>
    <property type="molecule type" value="Genomic_DNA"/>
</dbReference>
<evidence type="ECO:0000313" key="1">
    <source>
        <dbReference type="EMBL" id="KAK1434582.1"/>
    </source>
</evidence>